<feature type="domain" description="Ubiquitin-like" evidence="1">
    <location>
        <begin position="88"/>
        <end position="159"/>
    </location>
</feature>
<reference evidence="2 3" key="1">
    <citation type="submission" date="2018-06" db="EMBL/GenBank/DDBJ databases">
        <title>WGS assembly of Brassica rapa FPsc.</title>
        <authorList>
            <person name="Bowman J."/>
            <person name="Kohchi T."/>
            <person name="Yamato K."/>
            <person name="Jenkins J."/>
            <person name="Shu S."/>
            <person name="Ishizaki K."/>
            <person name="Yamaoka S."/>
            <person name="Nishihama R."/>
            <person name="Nakamura Y."/>
            <person name="Berger F."/>
            <person name="Adam C."/>
            <person name="Aki S."/>
            <person name="Althoff F."/>
            <person name="Araki T."/>
            <person name="Arteaga-Vazquez M."/>
            <person name="Balasubrmanian S."/>
            <person name="Bauer D."/>
            <person name="Boehm C."/>
            <person name="Briginshaw L."/>
            <person name="Caballero-Perez J."/>
            <person name="Catarino B."/>
            <person name="Chen F."/>
            <person name="Chiyoda S."/>
            <person name="Chovatia M."/>
            <person name="Davies K."/>
            <person name="Delmans M."/>
            <person name="Demura T."/>
            <person name="Dierschke T."/>
            <person name="Dolan L."/>
            <person name="Dorantes-Acosta A."/>
            <person name="Eklund D."/>
            <person name="Florent S."/>
            <person name="Flores-Sandoval E."/>
            <person name="Fujiyama A."/>
            <person name="Fukuzawa H."/>
            <person name="Galik B."/>
            <person name="Grimanelli D."/>
            <person name="Grimwood J."/>
            <person name="Grossniklaus U."/>
            <person name="Hamada T."/>
            <person name="Haseloff J."/>
            <person name="Hetherington A."/>
            <person name="Higo A."/>
            <person name="Hirakawa Y."/>
            <person name="Hundley H."/>
            <person name="Ikeda Y."/>
            <person name="Inoue K."/>
            <person name="Inoue S."/>
            <person name="Ishida S."/>
            <person name="Jia Q."/>
            <person name="Kakita M."/>
            <person name="Kanazawa T."/>
            <person name="Kawai Y."/>
            <person name="Kawashima T."/>
            <person name="Kennedy M."/>
            <person name="Kinose K."/>
            <person name="Kinoshita T."/>
            <person name="Kohara Y."/>
            <person name="Koide E."/>
            <person name="Komatsu K."/>
            <person name="Kopischke S."/>
            <person name="Kubo M."/>
            <person name="Kyozuka J."/>
            <person name="Lagercrantz U."/>
            <person name="Lin S."/>
            <person name="Lindquist E."/>
            <person name="Lipzen A."/>
            <person name="Lu C."/>
            <person name="Luna E."/>
            <person name="Martienssen R."/>
            <person name="Minamino N."/>
            <person name="Mizutani M."/>
            <person name="Mizutani M."/>
            <person name="Mochizuki N."/>
            <person name="Monte I."/>
            <person name="Mosher R."/>
            <person name="Nagasaki H."/>
            <person name="Nakagami H."/>
            <person name="Naramoto S."/>
            <person name="Nishitani K."/>
            <person name="Ohtani M."/>
            <person name="Okamoto T."/>
            <person name="Okumura M."/>
            <person name="Phillips J."/>
            <person name="Pollak B."/>
            <person name="Reinders A."/>
            <person name="Roevekamp M."/>
            <person name="Sano R."/>
            <person name="Sawa S."/>
            <person name="Schmid M."/>
            <person name="Shirakawa M."/>
            <person name="Solano R."/>
            <person name="Spunde A."/>
            <person name="Suetsugu N."/>
            <person name="Sugano S."/>
            <person name="Sugiyama A."/>
            <person name="Sun R."/>
            <person name="Suzuki Y."/>
            <person name="Takenaka M."/>
            <person name="Takezawa D."/>
            <person name="Tomogane H."/>
            <person name="Tsuzuki M."/>
            <person name="Ueda T."/>
            <person name="Umeda M."/>
            <person name="Ward J."/>
            <person name="Watanabe Y."/>
            <person name="Yazaki K."/>
            <person name="Yokoyama R."/>
            <person name="Yoshitake Y."/>
            <person name="Yotsui I."/>
            <person name="Zachgo S."/>
            <person name="Schmutz J."/>
        </authorList>
    </citation>
    <scope>NUCLEOTIDE SEQUENCE [LARGE SCALE GENOMIC DNA]</scope>
    <source>
        <strain evidence="3">cv. B-3</strain>
    </source>
</reference>
<protein>
    <recommendedName>
        <fullName evidence="1">Ubiquitin-like domain-containing protein</fullName>
    </recommendedName>
</protein>
<dbReference type="PANTHER" id="PTHR10621:SF61">
    <property type="entry name" value="UBIQUITIN FAMILY PROTEIN"/>
    <property type="match status" value="1"/>
</dbReference>
<dbReference type="Pfam" id="PF00240">
    <property type="entry name" value="ubiquitin"/>
    <property type="match status" value="3"/>
</dbReference>
<dbReference type="OrthoDB" id="428577at2759"/>
<dbReference type="AlphaFoldDB" id="A0A397Z8R0"/>
<feature type="domain" description="Ubiquitin-like" evidence="1">
    <location>
        <begin position="173"/>
        <end position="245"/>
    </location>
</feature>
<evidence type="ECO:0000259" key="1">
    <source>
        <dbReference type="PROSITE" id="PS50053"/>
    </source>
</evidence>
<sequence length="255" mass="29109">MIVTIVSYTQEFTMEINEQEPVLDIKKRLEQFLQIPTSSLTLFVSCWELLDGLDIDDYPIISHGTRIDLTVTPLFTSPSFTNPAVKKIHVTVKFPSKQFSIEVDKTETVSSLKDKIYIVENTPIKRMQLYFSGIELADDFRNLNEYGIGEFSEIVVFLKSINRAKDVAPVKKLCFLVQTSSSLFNGASIPVEIKDSCTISEMREGLQANKTLPRDEYIFVHKQRIMRENCSLRWHGVENGDTLFVFKGSISRGSY</sequence>
<dbReference type="SMART" id="SM00213">
    <property type="entry name" value="UBQ"/>
    <property type="match status" value="3"/>
</dbReference>
<dbReference type="PANTHER" id="PTHR10621">
    <property type="entry name" value="UV EXCISION REPAIR PROTEIN RAD23"/>
    <property type="match status" value="1"/>
</dbReference>
<dbReference type="Proteomes" id="UP000264353">
    <property type="component" value="Chromosome A5"/>
</dbReference>
<organism evidence="2 3">
    <name type="scientific">Brassica campestris</name>
    <name type="common">Field mustard</name>
    <dbReference type="NCBI Taxonomy" id="3711"/>
    <lineage>
        <taxon>Eukaryota</taxon>
        <taxon>Viridiplantae</taxon>
        <taxon>Streptophyta</taxon>
        <taxon>Embryophyta</taxon>
        <taxon>Tracheophyta</taxon>
        <taxon>Spermatophyta</taxon>
        <taxon>Magnoliopsida</taxon>
        <taxon>eudicotyledons</taxon>
        <taxon>Gunneridae</taxon>
        <taxon>Pentapetalae</taxon>
        <taxon>rosids</taxon>
        <taxon>malvids</taxon>
        <taxon>Brassicales</taxon>
        <taxon>Brassicaceae</taxon>
        <taxon>Brassiceae</taxon>
        <taxon>Brassica</taxon>
    </lineage>
</organism>
<evidence type="ECO:0000313" key="3">
    <source>
        <dbReference type="Proteomes" id="UP000264353"/>
    </source>
</evidence>
<name>A0A397Z8R0_BRACM</name>
<gene>
    <name evidence="2" type="ORF">BRARA_E01140</name>
</gene>
<dbReference type="SUPFAM" id="SSF54236">
    <property type="entry name" value="Ubiquitin-like"/>
    <property type="match status" value="3"/>
</dbReference>
<dbReference type="InterPro" id="IPR029071">
    <property type="entry name" value="Ubiquitin-like_domsf"/>
</dbReference>
<evidence type="ECO:0000313" key="2">
    <source>
        <dbReference type="EMBL" id="RID62042.1"/>
    </source>
</evidence>
<dbReference type="Gene3D" id="3.10.20.90">
    <property type="entry name" value="Phosphatidylinositol 3-kinase Catalytic Subunit, Chain A, domain 1"/>
    <property type="match status" value="3"/>
</dbReference>
<dbReference type="PROSITE" id="PS50053">
    <property type="entry name" value="UBIQUITIN_2"/>
    <property type="match status" value="2"/>
</dbReference>
<accession>A0A397Z8R0</accession>
<dbReference type="KEGG" id="brp:103867638"/>
<dbReference type="CDD" id="cd17039">
    <property type="entry name" value="Ubl_ubiquitin_like"/>
    <property type="match status" value="3"/>
</dbReference>
<dbReference type="InterPro" id="IPR000626">
    <property type="entry name" value="Ubiquitin-like_dom"/>
</dbReference>
<proteinExistence type="predicted"/>
<dbReference type="EMBL" id="CM010632">
    <property type="protein sequence ID" value="RID62042.1"/>
    <property type="molecule type" value="Genomic_DNA"/>
</dbReference>